<evidence type="ECO:0000313" key="2">
    <source>
        <dbReference type="Proteomes" id="UP000195652"/>
    </source>
</evidence>
<name>A0ACD4Q0H9_9CORY</name>
<dbReference type="EMBL" id="CP021417">
    <property type="protein sequence ID" value="WCV10671.1"/>
    <property type="molecule type" value="Genomic_DNA"/>
</dbReference>
<reference evidence="1 2" key="1">
    <citation type="journal article" date="2014" name="BMC Vet. Res.">
        <title>First report of Corynebacterium pseudotuberculosis from caseous lymphadenitis lesions in Black Alentejano pig (Sus scrofa domesticus).</title>
        <authorList>
            <person name="Oliveira M."/>
            <person name="Barroco C."/>
            <person name="Mottola C."/>
            <person name="Santos R."/>
            <person name="Lemsaddek A."/>
            <person name="Tavares L."/>
            <person name="Semedo-Lemsaddek T."/>
        </authorList>
    </citation>
    <scope>NUCLEOTIDE SEQUENCE [LARGE SCALE GENOMIC DNA]</scope>
    <source>
        <strain evidence="1 2">PO100/5</strain>
    </source>
</reference>
<organism evidence="1 2">
    <name type="scientific">Corynebacterium silvaticum</name>
    <dbReference type="NCBI Taxonomy" id="2320431"/>
    <lineage>
        <taxon>Bacteria</taxon>
        <taxon>Bacillati</taxon>
        <taxon>Actinomycetota</taxon>
        <taxon>Actinomycetes</taxon>
        <taxon>Mycobacteriales</taxon>
        <taxon>Corynebacteriaceae</taxon>
        <taxon>Corynebacterium</taxon>
    </lineage>
</organism>
<reference evidence="1 2" key="2">
    <citation type="journal article" date="2020" name="Antonie Van Leeuwenhoek">
        <title>Phylogenomic characterisation of a novel corynebacterial species pathogenic to animals.</title>
        <authorList>
            <person name="Moller J."/>
            <person name="Musella L."/>
            <person name="Melnikov V."/>
            <person name="Geissdorfer W."/>
            <person name="Burkovski A."/>
            <person name="Sangal V."/>
        </authorList>
    </citation>
    <scope>NUCLEOTIDE SEQUENCE [LARGE SCALE GENOMIC DNA]</scope>
    <source>
        <strain evidence="1 2">PO100/5</strain>
    </source>
</reference>
<reference evidence="1 2" key="3">
    <citation type="journal article" date="2020" name="Int. J. Syst. Evol. Microbiol.">
        <title>Corynebacterium silvaticum sp. nov., a unique group of NTTB corynebacteria in wild boar and roe deer.</title>
        <authorList>
            <person name="Dangel A."/>
            <person name="Berger A."/>
            <person name="Rau J."/>
            <person name="Eisenberg T."/>
            <person name="Kampfer P."/>
            <person name="Margos G."/>
            <person name="Contzen M."/>
            <person name="Busse H.J."/>
            <person name="Konrad R."/>
            <person name="Peters M."/>
            <person name="Sting R."/>
            <person name="Sing A."/>
        </authorList>
    </citation>
    <scope>NUCLEOTIDE SEQUENCE [LARGE SCALE GENOMIC DNA]</scope>
    <source>
        <strain evidence="1 2">PO100/5</strain>
    </source>
</reference>
<dbReference type="Proteomes" id="UP000195652">
    <property type="component" value="Chromosome"/>
</dbReference>
<proteinExistence type="predicted"/>
<reference evidence="1 2" key="4">
    <citation type="journal article" date="2020" name="PLoS ONE">
        <title>Taxonomic classification of strain PO100/5 shows a broader geographic distribution and genetic markers of the recently described Corynebacterium silvaticum.</title>
        <authorList>
            <person name="Viana M.V.C."/>
            <person name="Profeta R."/>
            <person name="da Silva A.L."/>
            <person name="Hurtado R."/>
            <person name="Cerqueira J.C."/>
            <person name="Ribeiro B.F.S."/>
            <person name="Almeida M.O."/>
            <person name="Morais-Rodrigues F."/>
            <person name="Soares S.C."/>
            <person name="Oliveira M."/>
            <person name="Tavares L."/>
            <person name="Figueiredo H."/>
            <person name="Wattam A.R."/>
            <person name="Barh D."/>
            <person name="Ghosh P."/>
            <person name="Silva A."/>
            <person name="Azevedo V."/>
        </authorList>
    </citation>
    <scope>NUCLEOTIDE SEQUENCE [LARGE SCALE GENOMIC DNA]</scope>
    <source>
        <strain evidence="1 2">PO100/5</strain>
    </source>
</reference>
<gene>
    <name evidence="1" type="ORF">CBE74_12035</name>
</gene>
<sequence length="142" mass="14836">MCTGIFITALHAFFDKVSPLTVAQTAAFIECVALVLLCFFPEPVFLIAGNVVVATLSGLSIPAYCVIAEEFAPSHNQARVFSLLDTAGLSGSFAGPALSGLLLDFGTLSTALTYEAAAVAGSFLVLCILGFRLRKNSAQTNK</sequence>
<keyword evidence="2" id="KW-1185">Reference proteome</keyword>
<protein>
    <submittedName>
        <fullName evidence="1">MFS transporter</fullName>
    </submittedName>
</protein>
<accession>A0ACD4Q0H9</accession>
<evidence type="ECO:0000313" key="1">
    <source>
        <dbReference type="EMBL" id="WCV10671.1"/>
    </source>
</evidence>